<dbReference type="PANTHER" id="PTHR23250:SF3">
    <property type="entry name" value="FISH-EGG LECTIN-LIKE ISOFORM X1-RELATED"/>
    <property type="match status" value="1"/>
</dbReference>
<evidence type="ECO:0000256" key="2">
    <source>
        <dbReference type="ARBA" id="ARBA00038331"/>
    </source>
</evidence>
<reference evidence="3 4" key="1">
    <citation type="submission" date="2018-04" db="EMBL/GenBank/DDBJ databases">
        <title>The genome of golden apple snail Pomacea canaliculata provides insight into stress tolerance and invasive adaptation.</title>
        <authorList>
            <person name="Liu C."/>
            <person name="Liu B."/>
            <person name="Ren Y."/>
            <person name="Zhang Y."/>
            <person name="Wang H."/>
            <person name="Li S."/>
            <person name="Jiang F."/>
            <person name="Yin L."/>
            <person name="Zhang G."/>
            <person name="Qian W."/>
            <person name="Fan W."/>
        </authorList>
    </citation>
    <scope>NUCLEOTIDE SEQUENCE [LARGE SCALE GENOMIC DNA]</scope>
    <source>
        <strain evidence="3">SZHN2017</strain>
        <tissue evidence="3">Muscle</tissue>
    </source>
</reference>
<protein>
    <submittedName>
        <fullName evidence="3">Uncharacterized protein</fullName>
    </submittedName>
</protein>
<dbReference type="Pfam" id="PF19193">
    <property type="entry name" value="Tectonin"/>
    <property type="match status" value="1"/>
</dbReference>
<comment type="similarity">
    <text evidence="2">Belongs to the tectonin family.</text>
</comment>
<dbReference type="AlphaFoldDB" id="A0A2T7NZF8"/>
<dbReference type="SMART" id="SM00706">
    <property type="entry name" value="TECPR"/>
    <property type="match status" value="2"/>
</dbReference>
<dbReference type="OrthoDB" id="166585at2759"/>
<evidence type="ECO:0000313" key="3">
    <source>
        <dbReference type="EMBL" id="PVD26562.1"/>
    </source>
</evidence>
<sequence>MKLLGIQTEQSDRNLIIRVSSGSDVILLPGYIQGAIENSTEWTLVLDFSNSSTSAQKSSLASAALMRFFTESNYRRTAYRSAWIWFRKGISLDNPGGTGWQKVDGSLAQISAGPSGVWGVDANEDIFYREGTYGGHITVGSGWTPVSGKLTYITSGSGMVLGVSSKIEMFRRTGISETNPTGYKWDKFGEGQMMIEEYGGTMWIVSPLHEIVIFN</sequence>
<dbReference type="InterPro" id="IPR051513">
    <property type="entry name" value="Tectonin_beta-prop"/>
</dbReference>
<keyword evidence="4" id="KW-1185">Reference proteome</keyword>
<comment type="caution">
    <text evidence="3">The sequence shown here is derived from an EMBL/GenBank/DDBJ whole genome shotgun (WGS) entry which is preliminary data.</text>
</comment>
<dbReference type="EMBL" id="PZQS01000008">
    <property type="protein sequence ID" value="PVD26562.1"/>
    <property type="molecule type" value="Genomic_DNA"/>
</dbReference>
<proteinExistence type="inferred from homology"/>
<organism evidence="3 4">
    <name type="scientific">Pomacea canaliculata</name>
    <name type="common">Golden apple snail</name>
    <dbReference type="NCBI Taxonomy" id="400727"/>
    <lineage>
        <taxon>Eukaryota</taxon>
        <taxon>Metazoa</taxon>
        <taxon>Spiralia</taxon>
        <taxon>Lophotrochozoa</taxon>
        <taxon>Mollusca</taxon>
        <taxon>Gastropoda</taxon>
        <taxon>Caenogastropoda</taxon>
        <taxon>Architaenioglossa</taxon>
        <taxon>Ampullarioidea</taxon>
        <taxon>Ampullariidae</taxon>
        <taxon>Pomacea</taxon>
    </lineage>
</organism>
<keyword evidence="1" id="KW-0430">Lectin</keyword>
<name>A0A2T7NZF8_POMCA</name>
<dbReference type="InterPro" id="IPR006624">
    <property type="entry name" value="Beta-propeller_rpt_TECPR"/>
</dbReference>
<dbReference type="GO" id="GO:0030246">
    <property type="term" value="F:carbohydrate binding"/>
    <property type="evidence" value="ECO:0007669"/>
    <property type="project" value="UniProtKB-KW"/>
</dbReference>
<gene>
    <name evidence="3" type="ORF">C0Q70_14239</name>
</gene>
<dbReference type="Proteomes" id="UP000245119">
    <property type="component" value="Linkage Group LG8"/>
</dbReference>
<dbReference type="PANTHER" id="PTHR23250">
    <property type="entry name" value="DYSFERLIN-RELATED"/>
    <property type="match status" value="1"/>
</dbReference>
<accession>A0A2T7NZF8</accession>
<evidence type="ECO:0000256" key="1">
    <source>
        <dbReference type="ARBA" id="ARBA00022734"/>
    </source>
</evidence>
<evidence type="ECO:0000313" key="4">
    <source>
        <dbReference type="Proteomes" id="UP000245119"/>
    </source>
</evidence>